<reference evidence="2" key="1">
    <citation type="journal article" date="2019" name="bioRxiv">
        <title>The Genome of the Zebra Mussel, Dreissena polymorpha: A Resource for Invasive Species Research.</title>
        <authorList>
            <person name="McCartney M.A."/>
            <person name="Auch B."/>
            <person name="Kono T."/>
            <person name="Mallez S."/>
            <person name="Zhang Y."/>
            <person name="Obille A."/>
            <person name="Becker A."/>
            <person name="Abrahante J.E."/>
            <person name="Garbe J."/>
            <person name="Badalamenti J.P."/>
            <person name="Herman A."/>
            <person name="Mangelson H."/>
            <person name="Liachko I."/>
            <person name="Sullivan S."/>
            <person name="Sone E.D."/>
            <person name="Koren S."/>
            <person name="Silverstein K.A.T."/>
            <person name="Beckman K.B."/>
            <person name="Gohl D.M."/>
        </authorList>
    </citation>
    <scope>NUCLEOTIDE SEQUENCE</scope>
    <source>
        <strain evidence="2">Duluth1</strain>
        <tissue evidence="2">Whole animal</tissue>
    </source>
</reference>
<evidence type="ECO:0000256" key="1">
    <source>
        <dbReference type="SAM" id="MobiDB-lite"/>
    </source>
</evidence>
<comment type="caution">
    <text evidence="2">The sequence shown here is derived from an EMBL/GenBank/DDBJ whole genome shotgun (WGS) entry which is preliminary data.</text>
</comment>
<evidence type="ECO:0000313" key="2">
    <source>
        <dbReference type="EMBL" id="KAH3831523.1"/>
    </source>
</evidence>
<proteinExistence type="predicted"/>
<dbReference type="EMBL" id="JAIWYP010000004">
    <property type="protein sequence ID" value="KAH3831523.1"/>
    <property type="molecule type" value="Genomic_DNA"/>
</dbReference>
<accession>A0A9D4HCN2</accession>
<dbReference type="Proteomes" id="UP000828390">
    <property type="component" value="Unassembled WGS sequence"/>
</dbReference>
<gene>
    <name evidence="2" type="ORF">DPMN_104792</name>
</gene>
<evidence type="ECO:0000313" key="3">
    <source>
        <dbReference type="Proteomes" id="UP000828390"/>
    </source>
</evidence>
<organism evidence="2 3">
    <name type="scientific">Dreissena polymorpha</name>
    <name type="common">Zebra mussel</name>
    <name type="synonym">Mytilus polymorpha</name>
    <dbReference type="NCBI Taxonomy" id="45954"/>
    <lineage>
        <taxon>Eukaryota</taxon>
        <taxon>Metazoa</taxon>
        <taxon>Spiralia</taxon>
        <taxon>Lophotrochozoa</taxon>
        <taxon>Mollusca</taxon>
        <taxon>Bivalvia</taxon>
        <taxon>Autobranchia</taxon>
        <taxon>Heteroconchia</taxon>
        <taxon>Euheterodonta</taxon>
        <taxon>Imparidentia</taxon>
        <taxon>Neoheterodontei</taxon>
        <taxon>Myida</taxon>
        <taxon>Dreissenoidea</taxon>
        <taxon>Dreissenidae</taxon>
        <taxon>Dreissena</taxon>
    </lineage>
</organism>
<protein>
    <submittedName>
        <fullName evidence="2">Uncharacterized protein</fullName>
    </submittedName>
</protein>
<sequence length="60" mass="6581">MVYDHNCDYNEITGGKTPRLLNSDDEEEATTEVQKTCGGKPPKVTKVKNMSGAAAMFVFL</sequence>
<dbReference type="AlphaFoldDB" id="A0A9D4HCN2"/>
<keyword evidence="3" id="KW-1185">Reference proteome</keyword>
<feature type="region of interest" description="Disordered" evidence="1">
    <location>
        <begin position="18"/>
        <end position="37"/>
    </location>
</feature>
<reference evidence="2" key="2">
    <citation type="submission" date="2020-11" db="EMBL/GenBank/DDBJ databases">
        <authorList>
            <person name="McCartney M.A."/>
            <person name="Auch B."/>
            <person name="Kono T."/>
            <person name="Mallez S."/>
            <person name="Becker A."/>
            <person name="Gohl D.M."/>
            <person name="Silverstein K.A.T."/>
            <person name="Koren S."/>
            <person name="Bechman K.B."/>
            <person name="Herman A."/>
            <person name="Abrahante J.E."/>
            <person name="Garbe J."/>
        </authorList>
    </citation>
    <scope>NUCLEOTIDE SEQUENCE</scope>
    <source>
        <strain evidence="2">Duluth1</strain>
        <tissue evidence="2">Whole animal</tissue>
    </source>
</reference>
<name>A0A9D4HCN2_DREPO</name>